<proteinExistence type="predicted"/>
<dbReference type="RefSeq" id="WP_252441606.1">
    <property type="nucleotide sequence ID" value="NZ_JAGSOV010000048.1"/>
</dbReference>
<dbReference type="EMBL" id="JAGSOV010000048">
    <property type="protein sequence ID" value="MCO1657959.1"/>
    <property type="molecule type" value="Genomic_DNA"/>
</dbReference>
<comment type="caution">
    <text evidence="1">The sequence shown here is derived from an EMBL/GenBank/DDBJ whole genome shotgun (WGS) entry which is preliminary data.</text>
</comment>
<gene>
    <name evidence="1" type="ORF">KDL28_23125</name>
</gene>
<reference evidence="1" key="1">
    <citation type="submission" date="2021-04" db="EMBL/GenBank/DDBJ databases">
        <title>Pseudonocardia sp. nov., isolated from sandy soil of mangrove forest.</title>
        <authorList>
            <person name="Zan Z."/>
            <person name="Huang R."/>
            <person name="Liu W."/>
        </authorList>
    </citation>
    <scope>NUCLEOTIDE SEQUENCE</scope>
    <source>
        <strain evidence="1">S2-4</strain>
    </source>
</reference>
<accession>A0ABT1A543</accession>
<dbReference type="Proteomes" id="UP001165283">
    <property type="component" value="Unassembled WGS sequence"/>
</dbReference>
<evidence type="ECO:0000313" key="1">
    <source>
        <dbReference type="EMBL" id="MCO1657959.1"/>
    </source>
</evidence>
<evidence type="ECO:0000313" key="2">
    <source>
        <dbReference type="Proteomes" id="UP001165283"/>
    </source>
</evidence>
<sequence length="244" mass="27077">MAQRRIDVLLVRWYERRERSGPVMARWVAAAEEHLPVALPRRFGDREPLRGRLDRDGPDGLAAAYERADQLFFLAGEPPVHAGSLSAGEARWGPVAVHTLHVELGSADEAVRRFALAVAGEHTFYVSASVEHDLLLDGRTLVSDRPSTGEPYLAAFGDWVGLPPRPPLWAWFGPAYAPLVRRHLDADPEAGGLLRTAGPWVPDALVARLDEVDPARRNAARMPRGLRRSTWRMLVDGARAGRRR</sequence>
<evidence type="ECO:0008006" key="3">
    <source>
        <dbReference type="Google" id="ProtNLM"/>
    </source>
</evidence>
<protein>
    <recommendedName>
        <fullName evidence="3">Capsular polysaccharide synthesis protein</fullName>
    </recommendedName>
</protein>
<organism evidence="1 2">
    <name type="scientific">Pseudonocardia humida</name>
    <dbReference type="NCBI Taxonomy" id="2800819"/>
    <lineage>
        <taxon>Bacteria</taxon>
        <taxon>Bacillati</taxon>
        <taxon>Actinomycetota</taxon>
        <taxon>Actinomycetes</taxon>
        <taxon>Pseudonocardiales</taxon>
        <taxon>Pseudonocardiaceae</taxon>
        <taxon>Pseudonocardia</taxon>
    </lineage>
</organism>
<name>A0ABT1A543_9PSEU</name>
<keyword evidence="2" id="KW-1185">Reference proteome</keyword>